<reference evidence="1" key="1">
    <citation type="submission" date="2018-05" db="EMBL/GenBank/DDBJ databases">
        <authorList>
            <person name="Lanie J.A."/>
            <person name="Ng W.-L."/>
            <person name="Kazmierczak K.M."/>
            <person name="Andrzejewski T.M."/>
            <person name="Davidsen T.M."/>
            <person name="Wayne K.J."/>
            <person name="Tettelin H."/>
            <person name="Glass J.I."/>
            <person name="Rusch D."/>
            <person name="Podicherti R."/>
            <person name="Tsui H.-C.T."/>
            <person name="Winkler M.E."/>
        </authorList>
    </citation>
    <scope>NUCLEOTIDE SEQUENCE</scope>
</reference>
<gene>
    <name evidence="1" type="ORF">METZ01_LOCUS385191</name>
</gene>
<evidence type="ECO:0000313" key="1">
    <source>
        <dbReference type="EMBL" id="SVD32337.1"/>
    </source>
</evidence>
<accession>A0A382UE80</accession>
<dbReference type="AlphaFoldDB" id="A0A382UE80"/>
<dbReference type="EMBL" id="UINC01143422">
    <property type="protein sequence ID" value="SVD32337.1"/>
    <property type="molecule type" value="Genomic_DNA"/>
</dbReference>
<protein>
    <submittedName>
        <fullName evidence="1">Uncharacterized protein</fullName>
    </submittedName>
</protein>
<organism evidence="1">
    <name type="scientific">marine metagenome</name>
    <dbReference type="NCBI Taxonomy" id="408172"/>
    <lineage>
        <taxon>unclassified sequences</taxon>
        <taxon>metagenomes</taxon>
        <taxon>ecological metagenomes</taxon>
    </lineage>
</organism>
<sequence length="26" mass="3078">MITSLQNLYLIVLMGYRSPKHEDEII</sequence>
<name>A0A382UE80_9ZZZZ</name>
<proteinExistence type="predicted"/>